<dbReference type="Gene3D" id="3.40.960.10">
    <property type="entry name" value="VSR Endonuclease"/>
    <property type="match status" value="1"/>
</dbReference>
<evidence type="ECO:0000313" key="2">
    <source>
        <dbReference type="EMBL" id="HIY25808.1"/>
    </source>
</evidence>
<dbReference type="PANTHER" id="PTHR38590">
    <property type="entry name" value="BLL0828 PROTEIN"/>
    <property type="match status" value="1"/>
</dbReference>
<dbReference type="EMBL" id="DXDU01000017">
    <property type="protein sequence ID" value="HIY25808.1"/>
    <property type="molecule type" value="Genomic_DNA"/>
</dbReference>
<dbReference type="Proteomes" id="UP000823915">
    <property type="component" value="Unassembled WGS sequence"/>
</dbReference>
<sequence>MYIPRDRSMQPHAKNLRKHMTSQERKLWYLFLRKYPAKICRQRVILSFIADFYCHAAKLVIEVDGIQHTTEQGVSYDKERTEIMAQYGLAVLRFSNREIDENFPAVCEKIHQTMRNRTDRQNI</sequence>
<dbReference type="CDD" id="cd01038">
    <property type="entry name" value="Endonuclease_DUF559"/>
    <property type="match status" value="1"/>
</dbReference>
<gene>
    <name evidence="2" type="ORF">H9838_01375</name>
</gene>
<dbReference type="Pfam" id="PF04480">
    <property type="entry name" value="DUF559"/>
    <property type="match status" value="1"/>
</dbReference>
<dbReference type="AlphaFoldDB" id="A0A9D2BZ69"/>
<keyword evidence="2" id="KW-0255">Endonuclease</keyword>
<dbReference type="PANTHER" id="PTHR38590:SF1">
    <property type="entry name" value="BLL0828 PROTEIN"/>
    <property type="match status" value="1"/>
</dbReference>
<feature type="domain" description="DUF559" evidence="1">
    <location>
        <begin position="10"/>
        <end position="114"/>
    </location>
</feature>
<evidence type="ECO:0000313" key="3">
    <source>
        <dbReference type="Proteomes" id="UP000823915"/>
    </source>
</evidence>
<keyword evidence="2" id="KW-0540">Nuclease</keyword>
<name>A0A9D2BZ69_9FIRM</name>
<proteinExistence type="predicted"/>
<evidence type="ECO:0000259" key="1">
    <source>
        <dbReference type="Pfam" id="PF04480"/>
    </source>
</evidence>
<dbReference type="InterPro" id="IPR007569">
    <property type="entry name" value="DUF559"/>
</dbReference>
<comment type="caution">
    <text evidence="2">The sequence shown here is derived from an EMBL/GenBank/DDBJ whole genome shotgun (WGS) entry which is preliminary data.</text>
</comment>
<dbReference type="InterPro" id="IPR047216">
    <property type="entry name" value="Endonuclease_DUF559_bact"/>
</dbReference>
<dbReference type="SUPFAM" id="SSF52980">
    <property type="entry name" value="Restriction endonuclease-like"/>
    <property type="match status" value="1"/>
</dbReference>
<dbReference type="InterPro" id="IPR011335">
    <property type="entry name" value="Restrct_endonuc-II-like"/>
</dbReference>
<organism evidence="2 3">
    <name type="scientific">Candidatus Acutalibacter pullistercoris</name>
    <dbReference type="NCBI Taxonomy" id="2838418"/>
    <lineage>
        <taxon>Bacteria</taxon>
        <taxon>Bacillati</taxon>
        <taxon>Bacillota</taxon>
        <taxon>Clostridia</taxon>
        <taxon>Eubacteriales</taxon>
        <taxon>Acutalibacteraceae</taxon>
        <taxon>Acutalibacter</taxon>
    </lineage>
</organism>
<dbReference type="GO" id="GO:0004519">
    <property type="term" value="F:endonuclease activity"/>
    <property type="evidence" value="ECO:0007669"/>
    <property type="project" value="UniProtKB-KW"/>
</dbReference>
<protein>
    <submittedName>
        <fullName evidence="2">Endonuclease domain-containing protein</fullName>
    </submittedName>
</protein>
<keyword evidence="2" id="KW-0378">Hydrolase</keyword>
<reference evidence="2" key="2">
    <citation type="submission" date="2021-04" db="EMBL/GenBank/DDBJ databases">
        <authorList>
            <person name="Gilroy R."/>
        </authorList>
    </citation>
    <scope>NUCLEOTIDE SEQUENCE</scope>
    <source>
        <strain evidence="2">1282</strain>
    </source>
</reference>
<reference evidence="2" key="1">
    <citation type="journal article" date="2021" name="PeerJ">
        <title>Extensive microbial diversity within the chicken gut microbiome revealed by metagenomics and culture.</title>
        <authorList>
            <person name="Gilroy R."/>
            <person name="Ravi A."/>
            <person name="Getino M."/>
            <person name="Pursley I."/>
            <person name="Horton D.L."/>
            <person name="Alikhan N.F."/>
            <person name="Baker D."/>
            <person name="Gharbi K."/>
            <person name="Hall N."/>
            <person name="Watson M."/>
            <person name="Adriaenssens E.M."/>
            <person name="Foster-Nyarko E."/>
            <person name="Jarju S."/>
            <person name="Secka A."/>
            <person name="Antonio M."/>
            <person name="Oren A."/>
            <person name="Chaudhuri R.R."/>
            <person name="La Ragione R."/>
            <person name="Hildebrand F."/>
            <person name="Pallen M.J."/>
        </authorList>
    </citation>
    <scope>NUCLEOTIDE SEQUENCE</scope>
    <source>
        <strain evidence="2">1282</strain>
    </source>
</reference>
<accession>A0A9D2BZ69</accession>